<feature type="compositionally biased region" description="Basic and acidic residues" evidence="1">
    <location>
        <begin position="40"/>
        <end position="57"/>
    </location>
</feature>
<feature type="region of interest" description="Disordered" evidence="1">
    <location>
        <begin position="24"/>
        <end position="57"/>
    </location>
</feature>
<accession>A0ABY4W4D0</accession>
<keyword evidence="3" id="KW-1185">Reference proteome</keyword>
<evidence type="ECO:0000313" key="3">
    <source>
        <dbReference type="Proteomes" id="UP001056291"/>
    </source>
</evidence>
<sequence length="57" mass="6517">MTTDGKSPKNNKEKLQAEKAARLANQLRGNLRKRKSLQRQRGEEAPDAIKNKDRLTD</sequence>
<protein>
    <recommendedName>
        <fullName evidence="4">Amidase</fullName>
    </recommendedName>
</protein>
<evidence type="ECO:0000313" key="2">
    <source>
        <dbReference type="EMBL" id="USG62052.1"/>
    </source>
</evidence>
<dbReference type="Proteomes" id="UP001056291">
    <property type="component" value="Chromosome"/>
</dbReference>
<evidence type="ECO:0008006" key="4">
    <source>
        <dbReference type="Google" id="ProtNLM"/>
    </source>
</evidence>
<dbReference type="RefSeq" id="WP_251935594.1">
    <property type="nucleotide sequence ID" value="NZ_CP098747.1"/>
</dbReference>
<organism evidence="2 3">
    <name type="scientific">Sneathiella marina</name>
    <dbReference type="NCBI Taxonomy" id="2950108"/>
    <lineage>
        <taxon>Bacteria</taxon>
        <taxon>Pseudomonadati</taxon>
        <taxon>Pseudomonadota</taxon>
        <taxon>Alphaproteobacteria</taxon>
        <taxon>Sneathiellales</taxon>
        <taxon>Sneathiellaceae</taxon>
        <taxon>Sneathiella</taxon>
    </lineage>
</organism>
<proteinExistence type="predicted"/>
<gene>
    <name evidence="2" type="ORF">NBZ79_03565</name>
</gene>
<reference evidence="2" key="1">
    <citation type="submission" date="2022-06" db="EMBL/GenBank/DDBJ databases">
        <title>Sneathiella actinostolidae sp. nov., isolated from a sea anemonein the Western Pacific Ocean.</title>
        <authorList>
            <person name="Wei M.J."/>
        </authorList>
    </citation>
    <scope>NUCLEOTIDE SEQUENCE</scope>
    <source>
        <strain evidence="2">PHK-P5</strain>
    </source>
</reference>
<dbReference type="EMBL" id="CP098747">
    <property type="protein sequence ID" value="USG62052.1"/>
    <property type="molecule type" value="Genomic_DNA"/>
</dbReference>
<evidence type="ECO:0000256" key="1">
    <source>
        <dbReference type="SAM" id="MobiDB-lite"/>
    </source>
</evidence>
<name>A0ABY4W4D0_9PROT</name>